<dbReference type="PANTHER" id="PTHR37984">
    <property type="entry name" value="PROTEIN CBG26694"/>
    <property type="match status" value="1"/>
</dbReference>
<dbReference type="PROSITE" id="PS50994">
    <property type="entry name" value="INTEGRASE"/>
    <property type="match status" value="1"/>
</dbReference>
<protein>
    <recommendedName>
        <fullName evidence="1">Integrase catalytic domain-containing protein</fullName>
    </recommendedName>
</protein>
<feature type="domain" description="Integrase catalytic" evidence="1">
    <location>
        <begin position="80"/>
        <end position="244"/>
    </location>
</feature>
<comment type="caution">
    <text evidence="2">The sequence shown here is derived from an EMBL/GenBank/DDBJ whole genome shotgun (WGS) entry which is preliminary data.</text>
</comment>
<gene>
    <name evidence="2" type="ORF">BSL78_28435</name>
</gene>
<dbReference type="Proteomes" id="UP000230750">
    <property type="component" value="Unassembled WGS sequence"/>
</dbReference>
<dbReference type="InterPro" id="IPR036397">
    <property type="entry name" value="RNaseH_sf"/>
</dbReference>
<dbReference type="AlphaFoldDB" id="A0A2G8JG99"/>
<accession>A0A2G8JG99</accession>
<dbReference type="GO" id="GO:0015074">
    <property type="term" value="P:DNA integration"/>
    <property type="evidence" value="ECO:0007669"/>
    <property type="project" value="InterPro"/>
</dbReference>
<evidence type="ECO:0000313" key="2">
    <source>
        <dbReference type="EMBL" id="PIK34739.1"/>
    </source>
</evidence>
<proteinExistence type="predicted"/>
<reference evidence="2 3" key="1">
    <citation type="journal article" date="2017" name="PLoS Biol.">
        <title>The sea cucumber genome provides insights into morphological evolution and visceral regeneration.</title>
        <authorList>
            <person name="Zhang X."/>
            <person name="Sun L."/>
            <person name="Yuan J."/>
            <person name="Sun Y."/>
            <person name="Gao Y."/>
            <person name="Zhang L."/>
            <person name="Li S."/>
            <person name="Dai H."/>
            <person name="Hamel J.F."/>
            <person name="Liu C."/>
            <person name="Yu Y."/>
            <person name="Liu S."/>
            <person name="Lin W."/>
            <person name="Guo K."/>
            <person name="Jin S."/>
            <person name="Xu P."/>
            <person name="Storey K.B."/>
            <person name="Huan P."/>
            <person name="Zhang T."/>
            <person name="Zhou Y."/>
            <person name="Zhang J."/>
            <person name="Lin C."/>
            <person name="Li X."/>
            <person name="Xing L."/>
            <person name="Huo D."/>
            <person name="Sun M."/>
            <person name="Wang L."/>
            <person name="Mercier A."/>
            <person name="Li F."/>
            <person name="Yang H."/>
            <person name="Xiang J."/>
        </authorList>
    </citation>
    <scope>NUCLEOTIDE SEQUENCE [LARGE SCALE GENOMIC DNA]</scope>
    <source>
        <strain evidence="2">Shaxun</strain>
        <tissue evidence="2">Muscle</tissue>
    </source>
</reference>
<dbReference type="InterPro" id="IPR012337">
    <property type="entry name" value="RNaseH-like_sf"/>
</dbReference>
<organism evidence="2 3">
    <name type="scientific">Stichopus japonicus</name>
    <name type="common">Sea cucumber</name>
    <dbReference type="NCBI Taxonomy" id="307972"/>
    <lineage>
        <taxon>Eukaryota</taxon>
        <taxon>Metazoa</taxon>
        <taxon>Echinodermata</taxon>
        <taxon>Eleutherozoa</taxon>
        <taxon>Echinozoa</taxon>
        <taxon>Holothuroidea</taxon>
        <taxon>Aspidochirotacea</taxon>
        <taxon>Aspidochirotida</taxon>
        <taxon>Stichopodidae</taxon>
        <taxon>Apostichopus</taxon>
    </lineage>
</organism>
<sequence>MAEAIKEHTMAPPVWDTKSTSYEDWKFDVTLWAQFTKAEKKRKGFMLYSKLPTRKGVNEKVRLAIQNEEIREVCKRFKKTPSRPVVCLPLAKEFNDVVAMDLKKFGDVYFLHFIDLFTRFSKSKLTRRKTPKVIVDAVATEWIAAGFGPPKKFLVDNGGEFDNAEYREFAEQFNVEVCATAAYSPWSNGICERNHYVVDTCVQKMIEDDPDMELSVALAWAVNAKNCMQTHQGFSPIQLVLGKSPNLPSVLLDEPPALEEVEVSDNVLQHLNALHAARRAFTKAESSERIRRALRHNVRVSEMAFLPGDRVFYKRDESNRWRGPGKVIGQDGKVVFVEPLRHIPTQVLQTRHAKKK</sequence>
<dbReference type="InterPro" id="IPR001584">
    <property type="entry name" value="Integrase_cat-core"/>
</dbReference>
<name>A0A2G8JG99_STIJA</name>
<dbReference type="Pfam" id="PF00665">
    <property type="entry name" value="rve"/>
    <property type="match status" value="1"/>
</dbReference>
<dbReference type="EMBL" id="MRZV01002090">
    <property type="protein sequence ID" value="PIK34739.1"/>
    <property type="molecule type" value="Genomic_DNA"/>
</dbReference>
<dbReference type="PANTHER" id="PTHR37984:SF5">
    <property type="entry name" value="PROTEIN NYNRIN-LIKE"/>
    <property type="match status" value="1"/>
</dbReference>
<dbReference type="Gene3D" id="3.30.420.10">
    <property type="entry name" value="Ribonuclease H-like superfamily/Ribonuclease H"/>
    <property type="match status" value="1"/>
</dbReference>
<evidence type="ECO:0000313" key="3">
    <source>
        <dbReference type="Proteomes" id="UP000230750"/>
    </source>
</evidence>
<keyword evidence="3" id="KW-1185">Reference proteome</keyword>
<dbReference type="OrthoDB" id="10067648at2759"/>
<dbReference type="InterPro" id="IPR050951">
    <property type="entry name" value="Retrovirus_Pol_polyprotein"/>
</dbReference>
<evidence type="ECO:0000259" key="1">
    <source>
        <dbReference type="PROSITE" id="PS50994"/>
    </source>
</evidence>
<dbReference type="GO" id="GO:0003676">
    <property type="term" value="F:nucleic acid binding"/>
    <property type="evidence" value="ECO:0007669"/>
    <property type="project" value="InterPro"/>
</dbReference>
<dbReference type="SUPFAM" id="SSF53098">
    <property type="entry name" value="Ribonuclease H-like"/>
    <property type="match status" value="1"/>
</dbReference>